<proteinExistence type="predicted"/>
<gene>
    <name evidence="1" type="ORF">S12H4_27098</name>
</gene>
<dbReference type="AlphaFoldDB" id="X1SNZ3"/>
<comment type="caution">
    <text evidence="1">The sequence shown here is derived from an EMBL/GenBank/DDBJ whole genome shotgun (WGS) entry which is preliminary data.</text>
</comment>
<organism evidence="1">
    <name type="scientific">marine sediment metagenome</name>
    <dbReference type="NCBI Taxonomy" id="412755"/>
    <lineage>
        <taxon>unclassified sequences</taxon>
        <taxon>metagenomes</taxon>
        <taxon>ecological metagenomes</taxon>
    </lineage>
</organism>
<reference evidence="1" key="1">
    <citation type="journal article" date="2014" name="Front. Microbiol.">
        <title>High frequency of phylogenetically diverse reductive dehalogenase-homologous genes in deep subseafloor sedimentary metagenomes.</title>
        <authorList>
            <person name="Kawai M."/>
            <person name="Futagami T."/>
            <person name="Toyoda A."/>
            <person name="Takaki Y."/>
            <person name="Nishi S."/>
            <person name="Hori S."/>
            <person name="Arai W."/>
            <person name="Tsubouchi T."/>
            <person name="Morono Y."/>
            <person name="Uchiyama I."/>
            <person name="Ito T."/>
            <person name="Fujiyama A."/>
            <person name="Inagaki F."/>
            <person name="Takami H."/>
        </authorList>
    </citation>
    <scope>NUCLEOTIDE SEQUENCE</scope>
    <source>
        <strain evidence="1">Expedition CK06-06</strain>
    </source>
</reference>
<protein>
    <submittedName>
        <fullName evidence="1">Uncharacterized protein</fullName>
    </submittedName>
</protein>
<evidence type="ECO:0000313" key="1">
    <source>
        <dbReference type="EMBL" id="GAI94797.1"/>
    </source>
</evidence>
<feature type="non-terminal residue" evidence="1">
    <location>
        <position position="289"/>
    </location>
</feature>
<feature type="non-terminal residue" evidence="1">
    <location>
        <position position="1"/>
    </location>
</feature>
<accession>X1SNZ3</accession>
<name>X1SNZ3_9ZZZZ</name>
<sequence length="289" mass="32941">IHKNEDVIGVDWNLTLVDTNIINGWSLSCSDYSEVSIFDSTNIIIDCMYRSVISIYDSYVRYLYSYDYSLVSVYNSTVYELECYWFTGQLFFDETKVDGWWDIYNSQFYVEGGVNFTKANLWFWDSNVTRNYGVNVTMNDAPAPDITLTLYDETENPIWSGITNASGLSSFNMTLNDDNHNKVYSLRTDDYLKERCVSLISKTPVLIPIYSNFIITSIEDISGNPISGGVKGDTIVVKGSGVTPGAVVNLYWDYVNPAYLINTTEANPDGFFEVRFNVPEAYNGDHYLW</sequence>
<dbReference type="EMBL" id="BARW01015440">
    <property type="protein sequence ID" value="GAI94797.1"/>
    <property type="molecule type" value="Genomic_DNA"/>
</dbReference>